<name>A0A840NCC2_9BRAD</name>
<comment type="caution">
    <text evidence="1">The sequence shown here is derived from an EMBL/GenBank/DDBJ whole genome shotgun (WGS) entry which is preliminary data.</text>
</comment>
<evidence type="ECO:0000313" key="1">
    <source>
        <dbReference type="EMBL" id="MBB5054326.1"/>
    </source>
</evidence>
<dbReference type="Proteomes" id="UP000521227">
    <property type="component" value="Unassembled WGS sequence"/>
</dbReference>
<organism evidence="1 2">
    <name type="scientific">Afipia massiliensis</name>
    <dbReference type="NCBI Taxonomy" id="211460"/>
    <lineage>
        <taxon>Bacteria</taxon>
        <taxon>Pseudomonadati</taxon>
        <taxon>Pseudomonadota</taxon>
        <taxon>Alphaproteobacteria</taxon>
        <taxon>Hyphomicrobiales</taxon>
        <taxon>Nitrobacteraceae</taxon>
        <taxon>Afipia</taxon>
    </lineage>
</organism>
<accession>A0A840NCC2</accession>
<gene>
    <name evidence="1" type="ORF">HNQ36_004328</name>
</gene>
<proteinExistence type="predicted"/>
<dbReference type="AlphaFoldDB" id="A0A840NCC2"/>
<evidence type="ECO:0000313" key="2">
    <source>
        <dbReference type="Proteomes" id="UP000521227"/>
    </source>
</evidence>
<protein>
    <submittedName>
        <fullName evidence="1">Uncharacterized protein</fullName>
    </submittedName>
</protein>
<reference evidence="1 2" key="1">
    <citation type="submission" date="2020-08" db="EMBL/GenBank/DDBJ databases">
        <title>Genomic Encyclopedia of Type Strains, Phase IV (KMG-IV): sequencing the most valuable type-strain genomes for metagenomic binning, comparative biology and taxonomic classification.</title>
        <authorList>
            <person name="Goeker M."/>
        </authorList>
    </citation>
    <scope>NUCLEOTIDE SEQUENCE [LARGE SCALE GENOMIC DNA]</scope>
    <source>
        <strain evidence="1 2">DSM 17498</strain>
    </source>
</reference>
<sequence>MAASWPRDDTRESFPEDDYRAYLISRNPPPIVYHSCGVRLKRLRVRFDRAVDAIDRMLHRVIEALARSKARR</sequence>
<dbReference type="EMBL" id="JACHIJ010000006">
    <property type="protein sequence ID" value="MBB5054326.1"/>
    <property type="molecule type" value="Genomic_DNA"/>
</dbReference>
<dbReference type="RefSeq" id="WP_246395472.1">
    <property type="nucleotide sequence ID" value="NZ_JACHIJ010000006.1"/>
</dbReference>